<evidence type="ECO:0000313" key="1">
    <source>
        <dbReference type="EMBL" id="QJB00110.1"/>
    </source>
</evidence>
<gene>
    <name evidence="1" type="ORF">MM171A00692_0015</name>
</gene>
<organism evidence="1">
    <name type="scientific">viral metagenome</name>
    <dbReference type="NCBI Taxonomy" id="1070528"/>
    <lineage>
        <taxon>unclassified sequences</taxon>
        <taxon>metagenomes</taxon>
        <taxon>organismal metagenomes</taxon>
    </lineage>
</organism>
<sequence>MTDVMIGFPHSLTATIHVKFHYKDAGAKGVEKGDIEMINHILERASGMTDKERTFLTRFADYLSGKSQAESVN</sequence>
<proteinExistence type="predicted"/>
<name>A0A6M3M1Q6_9ZZZZ</name>
<dbReference type="AlphaFoldDB" id="A0A6M3M1Q6"/>
<reference evidence="1" key="1">
    <citation type="submission" date="2020-03" db="EMBL/GenBank/DDBJ databases">
        <title>The deep terrestrial virosphere.</title>
        <authorList>
            <person name="Holmfeldt K."/>
            <person name="Nilsson E."/>
            <person name="Simone D."/>
            <person name="Lopez-Fernandez M."/>
            <person name="Wu X."/>
            <person name="de Brujin I."/>
            <person name="Lundin D."/>
            <person name="Andersson A."/>
            <person name="Bertilsson S."/>
            <person name="Dopson M."/>
        </authorList>
    </citation>
    <scope>NUCLEOTIDE SEQUENCE</scope>
    <source>
        <strain evidence="1">MM171A00692</strain>
    </source>
</reference>
<dbReference type="EMBL" id="MT143681">
    <property type="protein sequence ID" value="QJB00110.1"/>
    <property type="molecule type" value="Genomic_DNA"/>
</dbReference>
<protein>
    <submittedName>
        <fullName evidence="1">Uncharacterized protein</fullName>
    </submittedName>
</protein>
<accession>A0A6M3M1Q6</accession>